<evidence type="ECO:0000256" key="1">
    <source>
        <dbReference type="SAM" id="MobiDB-lite"/>
    </source>
</evidence>
<evidence type="ECO:0000313" key="5">
    <source>
        <dbReference type="Proteomes" id="UP000521379"/>
    </source>
</evidence>
<evidence type="ECO:0000313" key="4">
    <source>
        <dbReference type="EMBL" id="NKE09641.1"/>
    </source>
</evidence>
<reference evidence="4 5" key="1">
    <citation type="submission" date="2020-02" db="EMBL/GenBank/DDBJ databases">
        <authorList>
            <person name="Sun Q."/>
        </authorList>
    </citation>
    <scope>NUCLEOTIDE SEQUENCE [LARGE SCALE GENOMIC DNA]</scope>
    <source>
        <strain evidence="4 5">YIM 13062</strain>
    </source>
</reference>
<protein>
    <submittedName>
        <fullName evidence="4">PQQ-dependent sugar dehydrogenase</fullName>
    </submittedName>
</protein>
<dbReference type="PANTHER" id="PTHR19328">
    <property type="entry name" value="HEDGEHOG-INTERACTING PROTEIN"/>
    <property type="match status" value="1"/>
</dbReference>
<feature type="chain" id="PRO_5038445692" evidence="2">
    <location>
        <begin position="27"/>
        <end position="408"/>
    </location>
</feature>
<keyword evidence="5" id="KW-1185">Reference proteome</keyword>
<evidence type="ECO:0000256" key="2">
    <source>
        <dbReference type="SAM" id="SignalP"/>
    </source>
</evidence>
<organism evidence="4 5">
    <name type="scientific">Kocuria subflava</name>
    <dbReference type="NCBI Taxonomy" id="1736139"/>
    <lineage>
        <taxon>Bacteria</taxon>
        <taxon>Bacillati</taxon>
        <taxon>Actinomycetota</taxon>
        <taxon>Actinomycetes</taxon>
        <taxon>Micrococcales</taxon>
        <taxon>Micrococcaceae</taxon>
        <taxon>Kocuria</taxon>
    </lineage>
</organism>
<dbReference type="InterPro" id="IPR012938">
    <property type="entry name" value="Glc/Sorbosone_DH"/>
</dbReference>
<sequence>MTQRWRTFHTSLACLTVAGLGLVACGDGGDGAQDQPTTSVASPTSEDPSQESPSFAEADAGELPFAVEEMGNYDSPWALEFLPNTEQLLITTITGDLILRETNGDRQITVDGVPEPVVQGQGGLGDIVLGPNFEQDRTVYLSWVEDGDGGTGAVIGRATLEQTENSASLGNLEVIWEQQPKTSGNGHFSHRMAFSPDGEHLYVSSGDRQKMEPAQDVDSGLGKILRLTPDGDPAPGNPFADRGGVSQEIYSYGHRNPLGLAFAPDGTLWSSEMGPQGGDELNVIRAGENYGWPEASNGSHYGGDEIPDHSSDDEFTGPVAWWTPSVSPAGLMIYDGDTFPQFQGDAFMGALSGQALVHVQIDDDPAVAGEIWDMGSRIRDVAQAPDGSIWVVEDGDDAKLLRLTPPEN</sequence>
<dbReference type="PANTHER" id="PTHR19328:SF75">
    <property type="entry name" value="ALDOSE SUGAR DEHYDROGENASE YLII"/>
    <property type="match status" value="1"/>
</dbReference>
<dbReference type="SUPFAM" id="SSF50952">
    <property type="entry name" value="Soluble quinoprotein glucose dehydrogenase"/>
    <property type="match status" value="1"/>
</dbReference>
<feature type="compositionally biased region" description="Polar residues" evidence="1">
    <location>
        <begin position="34"/>
        <end position="53"/>
    </location>
</feature>
<evidence type="ECO:0000259" key="3">
    <source>
        <dbReference type="Pfam" id="PF07995"/>
    </source>
</evidence>
<dbReference type="Gene3D" id="2.120.10.30">
    <property type="entry name" value="TolB, C-terminal domain"/>
    <property type="match status" value="1"/>
</dbReference>
<dbReference type="Pfam" id="PF07995">
    <property type="entry name" value="GSDH"/>
    <property type="match status" value="1"/>
</dbReference>
<dbReference type="EMBL" id="JAAVUN010000010">
    <property type="protein sequence ID" value="NKE09641.1"/>
    <property type="molecule type" value="Genomic_DNA"/>
</dbReference>
<accession>A0A846U4E5</accession>
<feature type="signal peptide" evidence="2">
    <location>
        <begin position="1"/>
        <end position="26"/>
    </location>
</feature>
<feature type="region of interest" description="Disordered" evidence="1">
    <location>
        <begin position="29"/>
        <end position="56"/>
    </location>
</feature>
<feature type="domain" description="Glucose/Sorbosone dehydrogenase" evidence="3">
    <location>
        <begin position="74"/>
        <end position="402"/>
    </location>
</feature>
<dbReference type="InterPro" id="IPR011042">
    <property type="entry name" value="6-blade_b-propeller_TolB-like"/>
</dbReference>
<keyword evidence="2" id="KW-0732">Signal</keyword>
<feature type="region of interest" description="Disordered" evidence="1">
    <location>
        <begin position="295"/>
        <end position="315"/>
    </location>
</feature>
<dbReference type="PROSITE" id="PS51257">
    <property type="entry name" value="PROKAR_LIPOPROTEIN"/>
    <property type="match status" value="1"/>
</dbReference>
<comment type="caution">
    <text evidence="4">The sequence shown here is derived from an EMBL/GenBank/DDBJ whole genome shotgun (WGS) entry which is preliminary data.</text>
</comment>
<proteinExistence type="predicted"/>
<dbReference type="Proteomes" id="UP000521379">
    <property type="component" value="Unassembled WGS sequence"/>
</dbReference>
<gene>
    <name evidence="4" type="ORF">GTW58_06765</name>
</gene>
<name>A0A846U4E5_9MICC</name>
<dbReference type="AlphaFoldDB" id="A0A846U4E5"/>
<feature type="compositionally biased region" description="Basic and acidic residues" evidence="1">
    <location>
        <begin position="302"/>
        <end position="312"/>
    </location>
</feature>
<dbReference type="RefSeq" id="WP_119932742.1">
    <property type="nucleotide sequence ID" value="NZ_JAAVUN010000010.1"/>
</dbReference>
<dbReference type="InterPro" id="IPR011041">
    <property type="entry name" value="Quinoprot_gluc/sorb_DH_b-prop"/>
</dbReference>